<dbReference type="EC" id="2.7.7.101" evidence="12"/>
<keyword evidence="11 12" id="KW-0804">Transcription</keyword>
<comment type="catalytic activity">
    <reaction evidence="12">
        <text>ssDNA + n NTP = ssDNA/pppN(pN)n-1 hybrid + (n-1) diphosphate.</text>
        <dbReference type="EC" id="2.7.7.101"/>
    </reaction>
</comment>
<dbReference type="InterPro" id="IPR006171">
    <property type="entry name" value="TOPRIM_dom"/>
</dbReference>
<dbReference type="GO" id="GO:0006269">
    <property type="term" value="P:DNA replication, synthesis of primer"/>
    <property type="evidence" value="ECO:0007669"/>
    <property type="project" value="UniProtKB-UniRule"/>
</dbReference>
<dbReference type="InterPro" id="IPR036977">
    <property type="entry name" value="DNA_primase_Znf_CHC2"/>
</dbReference>
<dbReference type="SUPFAM" id="SSF56731">
    <property type="entry name" value="DNA primase core"/>
    <property type="match status" value="1"/>
</dbReference>
<keyword evidence="9" id="KW-0460">Magnesium</keyword>
<comment type="similarity">
    <text evidence="12 13">Belongs to the DnaG primase family.</text>
</comment>
<feature type="domain" description="Toprim" evidence="15">
    <location>
        <begin position="260"/>
        <end position="341"/>
    </location>
</feature>
<evidence type="ECO:0000256" key="1">
    <source>
        <dbReference type="ARBA" id="ARBA00022478"/>
    </source>
</evidence>
<dbReference type="GO" id="GO:0005737">
    <property type="term" value="C:cytoplasm"/>
    <property type="evidence" value="ECO:0007669"/>
    <property type="project" value="TreeGrafter"/>
</dbReference>
<dbReference type="FunFam" id="3.40.1360.10:FF:000002">
    <property type="entry name" value="DNA primase"/>
    <property type="match status" value="1"/>
</dbReference>
<feature type="zinc finger region" description="CHC2-type" evidence="12 14">
    <location>
        <begin position="39"/>
        <end position="63"/>
    </location>
</feature>
<reference evidence="16 17" key="1">
    <citation type="submission" date="2019-07" db="EMBL/GenBank/DDBJ databases">
        <title>Genomic Encyclopedia of Type Strains, Phase IV (KMG-IV): sequencing the most valuable type-strain genomes for metagenomic binning, comparative biology and taxonomic classification.</title>
        <authorList>
            <person name="Goeker M."/>
        </authorList>
    </citation>
    <scope>NUCLEOTIDE SEQUENCE [LARGE SCALE GENOMIC DNA]</scope>
    <source>
        <strain evidence="16 17">SS015</strain>
    </source>
</reference>
<evidence type="ECO:0000256" key="2">
    <source>
        <dbReference type="ARBA" id="ARBA00022515"/>
    </source>
</evidence>
<evidence type="ECO:0000256" key="11">
    <source>
        <dbReference type="ARBA" id="ARBA00023163"/>
    </source>
</evidence>
<dbReference type="FunFam" id="3.90.580.10:FF:000001">
    <property type="entry name" value="DNA primase"/>
    <property type="match status" value="1"/>
</dbReference>
<dbReference type="GO" id="GO:0008270">
    <property type="term" value="F:zinc ion binding"/>
    <property type="evidence" value="ECO:0007669"/>
    <property type="project" value="UniProtKB-UniRule"/>
</dbReference>
<dbReference type="CDD" id="cd03364">
    <property type="entry name" value="TOPRIM_DnaG_primases"/>
    <property type="match status" value="1"/>
</dbReference>
<dbReference type="HAMAP" id="MF_00974">
    <property type="entry name" value="DNA_primase_DnaG"/>
    <property type="match status" value="1"/>
</dbReference>
<evidence type="ECO:0000256" key="13">
    <source>
        <dbReference type="PIRNR" id="PIRNR002811"/>
    </source>
</evidence>
<comment type="subunit">
    <text evidence="12">Monomer. Interacts with DnaB.</text>
</comment>
<dbReference type="NCBIfam" id="TIGR01391">
    <property type="entry name" value="dnaG"/>
    <property type="match status" value="1"/>
</dbReference>
<evidence type="ECO:0000256" key="12">
    <source>
        <dbReference type="HAMAP-Rule" id="MF_00974"/>
    </source>
</evidence>
<dbReference type="PANTHER" id="PTHR30313:SF2">
    <property type="entry name" value="DNA PRIMASE"/>
    <property type="match status" value="1"/>
</dbReference>
<accession>A0A5D3WMF4</accession>
<keyword evidence="4 12" id="KW-0548">Nucleotidyltransferase</keyword>
<keyword evidence="8 12" id="KW-0862">Zinc</keyword>
<comment type="function">
    <text evidence="12 13">RNA polymerase that catalyzes the synthesis of short RNA molecules used as primers for DNA polymerase during DNA replication.</text>
</comment>
<evidence type="ECO:0000256" key="14">
    <source>
        <dbReference type="PIRSR" id="PIRSR002811-1"/>
    </source>
</evidence>
<evidence type="ECO:0000256" key="7">
    <source>
        <dbReference type="ARBA" id="ARBA00022771"/>
    </source>
</evidence>
<name>A0A5D3WMF4_9BACT</name>
<dbReference type="Pfam" id="PF01807">
    <property type="entry name" value="Zn_ribbon_DnaG"/>
    <property type="match status" value="1"/>
</dbReference>
<dbReference type="Pfam" id="PF13662">
    <property type="entry name" value="Toprim_4"/>
    <property type="match status" value="1"/>
</dbReference>
<keyword evidence="3 12" id="KW-0808">Transferase</keyword>
<dbReference type="GO" id="GO:0000428">
    <property type="term" value="C:DNA-directed RNA polymerase complex"/>
    <property type="evidence" value="ECO:0007669"/>
    <property type="project" value="UniProtKB-KW"/>
</dbReference>
<dbReference type="InterPro" id="IPR013264">
    <property type="entry name" value="DNAG_N"/>
</dbReference>
<dbReference type="EMBL" id="VNIB01000006">
    <property type="protein sequence ID" value="TYO98508.1"/>
    <property type="molecule type" value="Genomic_DNA"/>
</dbReference>
<dbReference type="SMART" id="SM00400">
    <property type="entry name" value="ZnF_CHCC"/>
    <property type="match status" value="1"/>
</dbReference>
<dbReference type="GO" id="GO:0003677">
    <property type="term" value="F:DNA binding"/>
    <property type="evidence" value="ECO:0007669"/>
    <property type="project" value="UniProtKB-KW"/>
</dbReference>
<dbReference type="InterPro" id="IPR016136">
    <property type="entry name" value="DNA_helicase_N/primase_C"/>
</dbReference>
<dbReference type="Gene3D" id="3.90.580.10">
    <property type="entry name" value="Zinc finger, CHC2-type domain"/>
    <property type="match status" value="1"/>
</dbReference>
<gene>
    <name evidence="12" type="primary">dnaG</name>
    <name evidence="16" type="ORF">EDC39_106110</name>
</gene>
<dbReference type="PROSITE" id="PS50880">
    <property type="entry name" value="TOPRIM"/>
    <property type="match status" value="1"/>
</dbReference>
<dbReference type="InterPro" id="IPR006295">
    <property type="entry name" value="DNA_primase_DnaG"/>
</dbReference>
<dbReference type="SMART" id="SM00493">
    <property type="entry name" value="TOPRIM"/>
    <property type="match status" value="1"/>
</dbReference>
<comment type="cofactor">
    <cofactor evidence="12 13 14">
        <name>Zn(2+)</name>
        <dbReference type="ChEBI" id="CHEBI:29105"/>
    </cofactor>
    <text evidence="12 13 14">Binds 1 zinc ion per monomer.</text>
</comment>
<dbReference type="Gene3D" id="1.10.860.10">
    <property type="entry name" value="DNAb Helicase, Chain A"/>
    <property type="match status" value="1"/>
</dbReference>
<keyword evidence="7 12" id="KW-0863">Zinc-finger</keyword>
<dbReference type="GO" id="GO:0003899">
    <property type="term" value="F:DNA-directed RNA polymerase activity"/>
    <property type="evidence" value="ECO:0007669"/>
    <property type="project" value="UniProtKB-UniRule"/>
</dbReference>
<keyword evidence="2 12" id="KW-0639">Primosome</keyword>
<keyword evidence="1 12" id="KW-0240">DNA-directed RNA polymerase</keyword>
<evidence type="ECO:0000256" key="10">
    <source>
        <dbReference type="ARBA" id="ARBA00023125"/>
    </source>
</evidence>
<evidence type="ECO:0000256" key="6">
    <source>
        <dbReference type="ARBA" id="ARBA00022723"/>
    </source>
</evidence>
<evidence type="ECO:0000313" key="16">
    <source>
        <dbReference type="EMBL" id="TYO98508.1"/>
    </source>
</evidence>
<dbReference type="PANTHER" id="PTHR30313">
    <property type="entry name" value="DNA PRIMASE"/>
    <property type="match status" value="1"/>
</dbReference>
<evidence type="ECO:0000256" key="4">
    <source>
        <dbReference type="ARBA" id="ARBA00022695"/>
    </source>
</evidence>
<organism evidence="16 17">
    <name type="scientific">Geothermobacter ehrlichii</name>
    <dbReference type="NCBI Taxonomy" id="213224"/>
    <lineage>
        <taxon>Bacteria</taxon>
        <taxon>Pseudomonadati</taxon>
        <taxon>Thermodesulfobacteriota</taxon>
        <taxon>Desulfuromonadia</taxon>
        <taxon>Desulfuromonadales</taxon>
        <taxon>Geothermobacteraceae</taxon>
        <taxon>Geothermobacter</taxon>
    </lineage>
</organism>
<dbReference type="GO" id="GO:1990077">
    <property type="term" value="C:primosome complex"/>
    <property type="evidence" value="ECO:0007669"/>
    <property type="project" value="UniProtKB-KW"/>
</dbReference>
<comment type="domain">
    <text evidence="12">Contains an N-terminal zinc-binding domain, a central core domain that contains the primase activity, and a C-terminal DnaB-binding domain.</text>
</comment>
<evidence type="ECO:0000256" key="9">
    <source>
        <dbReference type="ARBA" id="ARBA00022842"/>
    </source>
</evidence>
<dbReference type="RefSeq" id="WP_246140212.1">
    <property type="nucleotide sequence ID" value="NZ_VNIB01000006.1"/>
</dbReference>
<dbReference type="Gene3D" id="3.40.1360.10">
    <property type="match status" value="1"/>
</dbReference>
<evidence type="ECO:0000259" key="15">
    <source>
        <dbReference type="PROSITE" id="PS50880"/>
    </source>
</evidence>
<evidence type="ECO:0000256" key="3">
    <source>
        <dbReference type="ARBA" id="ARBA00022679"/>
    </source>
</evidence>
<comment type="caution">
    <text evidence="16">The sequence shown here is derived from an EMBL/GenBank/DDBJ whole genome shotgun (WGS) entry which is preliminary data.</text>
</comment>
<protein>
    <recommendedName>
        <fullName evidence="12 13">DNA primase</fullName>
        <ecNumber evidence="12">2.7.7.101</ecNumber>
    </recommendedName>
</protein>
<dbReference type="InterPro" id="IPR034151">
    <property type="entry name" value="TOPRIM_DnaG_bac"/>
</dbReference>
<evidence type="ECO:0000313" key="17">
    <source>
        <dbReference type="Proteomes" id="UP000324159"/>
    </source>
</evidence>
<sequence length="597" mass="67120">MGRIPEETIERIRDRVDMVELVGRYVQLRRSGANNFGLCPFHGEKTPSFNVNSDRQSFHCFGCGEGGDAIAFLMKIEGLEFKEAVHKLAAEVGIEIAEERSDPEEEARRRELDRLRRVNREACDYFQRLLLKEPVGEPARRYLRGRGYDGELARAYRLGYALDAWEGLARHLREKGIDLEAARRLGLIRPGKQGRGDYDLFRGRLMFPIEDHYGNIVAFGGRALSEDGPKYLNSPESPIYHKGRVLYGLFAGREAMRKSRRAIVVEGYFDVLAMHRAGWKNTVATCGTAMTRDHARLLKRFADCLVLLFDQDRAGQAAVLRAMEAALPEGLEVRTLALDPGEDPDSFLASGGRQELERRLEAASPAIEWFMDWRLAASPGIRERAQAVDEILQRIGLLPGEIEQNLYLQRLARQTGLAEEVLRRKLARGGAAPVAVRSGGAAGKAVPEEAKTPTGTPLHPAEEMLLHLLAVVPEATTELAKSDLEEIFLQPLALDLARSLISLREREGDVPSVMKNVEPRQRVLLSGILEKDRARFGDDPLRMLDECRRRLRRERLKRRSAQLTAAIAEAQRSGDRAQLAALLKQKQDLSRRLRTTD</sequence>
<dbReference type="InterPro" id="IPR019475">
    <property type="entry name" value="DNA_primase_DnaB-bd"/>
</dbReference>
<dbReference type="SUPFAM" id="SSF57783">
    <property type="entry name" value="Zinc beta-ribbon"/>
    <property type="match status" value="1"/>
</dbReference>
<keyword evidence="10 12" id="KW-0238">DNA-binding</keyword>
<proteinExistence type="inferred from homology"/>
<dbReference type="Pfam" id="PF08275">
    <property type="entry name" value="DNAG_N"/>
    <property type="match status" value="1"/>
</dbReference>
<dbReference type="PIRSF" id="PIRSF002811">
    <property type="entry name" value="DnaG"/>
    <property type="match status" value="1"/>
</dbReference>
<dbReference type="InterPro" id="IPR050219">
    <property type="entry name" value="DnaG_primase"/>
</dbReference>
<dbReference type="InterPro" id="IPR037068">
    <property type="entry name" value="DNA_primase_core_N_sf"/>
</dbReference>
<keyword evidence="5 12" id="KW-0235">DNA replication</keyword>
<dbReference type="InterPro" id="IPR030846">
    <property type="entry name" value="DnaG_bac"/>
</dbReference>
<dbReference type="Proteomes" id="UP000324159">
    <property type="component" value="Unassembled WGS sequence"/>
</dbReference>
<keyword evidence="17" id="KW-1185">Reference proteome</keyword>
<evidence type="ECO:0000256" key="5">
    <source>
        <dbReference type="ARBA" id="ARBA00022705"/>
    </source>
</evidence>
<dbReference type="InterPro" id="IPR002694">
    <property type="entry name" value="Znf_CHC2"/>
</dbReference>
<dbReference type="AlphaFoldDB" id="A0A5D3WMF4"/>
<keyword evidence="6 12" id="KW-0479">Metal-binding</keyword>
<evidence type="ECO:0000256" key="8">
    <source>
        <dbReference type="ARBA" id="ARBA00022833"/>
    </source>
</evidence>
<dbReference type="Pfam" id="PF10410">
    <property type="entry name" value="DnaB_bind"/>
    <property type="match status" value="1"/>
</dbReference>
<dbReference type="Gene3D" id="3.90.980.10">
    <property type="entry name" value="DNA primase, catalytic core, N-terminal domain"/>
    <property type="match status" value="1"/>
</dbReference>